<reference evidence="2 3" key="1">
    <citation type="submission" date="2016-10" db="EMBL/GenBank/DDBJ databases">
        <authorList>
            <person name="de Groot N.N."/>
        </authorList>
    </citation>
    <scope>NUCLEOTIDE SEQUENCE [LARGE SCALE GENOMIC DNA]</scope>
    <source>
        <strain evidence="2 3">DSM 10495</strain>
    </source>
</reference>
<evidence type="ECO:0000313" key="2">
    <source>
        <dbReference type="EMBL" id="SEB46413.1"/>
    </source>
</evidence>
<gene>
    <name evidence="2" type="ORF">SAMN04489745_0220</name>
</gene>
<dbReference type="Proteomes" id="UP000182652">
    <property type="component" value="Unassembled WGS sequence"/>
</dbReference>
<sequence length="51" mass="5814">MFGSKKREEEHEEEVAEVSRREAELAEDATETDDSFSDTNEALEAEEEPNP</sequence>
<feature type="region of interest" description="Disordered" evidence="1">
    <location>
        <begin position="1"/>
        <end position="51"/>
    </location>
</feature>
<dbReference type="RefSeq" id="WP_169795534.1">
    <property type="nucleotide sequence ID" value="NZ_FNSN01000003.1"/>
</dbReference>
<keyword evidence="3" id="KW-1185">Reference proteome</keyword>
<proteinExistence type="predicted"/>
<accession>A0A1H4JJJ1</accession>
<feature type="compositionally biased region" description="Acidic residues" evidence="1">
    <location>
        <begin position="25"/>
        <end position="51"/>
    </location>
</feature>
<dbReference type="EMBL" id="FNSN01000003">
    <property type="protein sequence ID" value="SEB46413.1"/>
    <property type="molecule type" value="Genomic_DNA"/>
</dbReference>
<evidence type="ECO:0000256" key="1">
    <source>
        <dbReference type="SAM" id="MobiDB-lite"/>
    </source>
</evidence>
<evidence type="ECO:0000313" key="3">
    <source>
        <dbReference type="Proteomes" id="UP000182652"/>
    </source>
</evidence>
<name>A0A1H4JJJ1_9MICC</name>
<organism evidence="2 3">
    <name type="scientific">Arthrobacter woluwensis</name>
    <dbReference type="NCBI Taxonomy" id="156980"/>
    <lineage>
        <taxon>Bacteria</taxon>
        <taxon>Bacillati</taxon>
        <taxon>Actinomycetota</taxon>
        <taxon>Actinomycetes</taxon>
        <taxon>Micrococcales</taxon>
        <taxon>Micrococcaceae</taxon>
        <taxon>Arthrobacter</taxon>
    </lineage>
</organism>
<dbReference type="AlphaFoldDB" id="A0A1H4JJJ1"/>
<protein>
    <submittedName>
        <fullName evidence="2">Uncharacterized protein</fullName>
    </submittedName>
</protein>